<gene>
    <name evidence="1" type="ORF">TPAB3V08_LOCUS10680</name>
</gene>
<keyword evidence="2" id="KW-1185">Reference proteome</keyword>
<sequence length="76" mass="8767">MVDGRWKGTEEGVKSEQPRWLMGAKGEERVKTHSSNTDQEDLVRVMEKTTLLKFFWKRCWRSPQGPDDPACGEVEA</sequence>
<name>A0ABN7PAR3_TIMPD</name>
<comment type="caution">
    <text evidence="1">The sequence shown here is derived from an EMBL/GenBank/DDBJ whole genome shotgun (WGS) entry which is preliminary data.</text>
</comment>
<organism evidence="1 2">
    <name type="scientific">Timema podura</name>
    <name type="common">Walking stick</name>
    <dbReference type="NCBI Taxonomy" id="61482"/>
    <lineage>
        <taxon>Eukaryota</taxon>
        <taxon>Metazoa</taxon>
        <taxon>Ecdysozoa</taxon>
        <taxon>Arthropoda</taxon>
        <taxon>Hexapoda</taxon>
        <taxon>Insecta</taxon>
        <taxon>Pterygota</taxon>
        <taxon>Neoptera</taxon>
        <taxon>Polyneoptera</taxon>
        <taxon>Phasmatodea</taxon>
        <taxon>Timematodea</taxon>
        <taxon>Timematoidea</taxon>
        <taxon>Timematidae</taxon>
        <taxon>Timema</taxon>
    </lineage>
</organism>
<accession>A0ABN7PAR3</accession>
<evidence type="ECO:0000313" key="1">
    <source>
        <dbReference type="EMBL" id="CAG2063733.1"/>
    </source>
</evidence>
<proteinExistence type="predicted"/>
<reference evidence="1" key="1">
    <citation type="submission" date="2021-03" db="EMBL/GenBank/DDBJ databases">
        <authorList>
            <person name="Tran Van P."/>
        </authorList>
    </citation>
    <scope>NUCLEOTIDE SEQUENCE</scope>
</reference>
<dbReference type="Proteomes" id="UP001153148">
    <property type="component" value="Unassembled WGS sequence"/>
</dbReference>
<protein>
    <submittedName>
        <fullName evidence="1">Uncharacterized protein</fullName>
    </submittedName>
</protein>
<feature type="non-terminal residue" evidence="1">
    <location>
        <position position="76"/>
    </location>
</feature>
<evidence type="ECO:0000313" key="2">
    <source>
        <dbReference type="Proteomes" id="UP001153148"/>
    </source>
</evidence>
<dbReference type="EMBL" id="CAJPIN010028532">
    <property type="protein sequence ID" value="CAG2063733.1"/>
    <property type="molecule type" value="Genomic_DNA"/>
</dbReference>